<evidence type="ECO:0000313" key="2">
    <source>
        <dbReference type="Proteomes" id="UP001431902"/>
    </source>
</evidence>
<proteinExistence type="predicted"/>
<organism evidence="1 2">
    <name type="scientific">Limnohabitans lacus</name>
    <dbReference type="NCBI Taxonomy" id="3045173"/>
    <lineage>
        <taxon>Bacteria</taxon>
        <taxon>Pseudomonadati</taxon>
        <taxon>Pseudomonadota</taxon>
        <taxon>Betaproteobacteria</taxon>
        <taxon>Burkholderiales</taxon>
        <taxon>Comamonadaceae</taxon>
        <taxon>Limnohabitans</taxon>
    </lineage>
</organism>
<dbReference type="RefSeq" id="WP_283224576.1">
    <property type="nucleotide sequence ID" value="NZ_JASGBH010000007.1"/>
</dbReference>
<reference evidence="1" key="1">
    <citation type="submission" date="2023-05" db="EMBL/GenBank/DDBJ databases">
        <title>Limnohabitans sp. strain HM2-2 Genome sequencing and assembly.</title>
        <authorList>
            <person name="Jung Y."/>
        </authorList>
    </citation>
    <scope>NUCLEOTIDE SEQUENCE</scope>
    <source>
        <strain evidence="1">HM2-2</strain>
    </source>
</reference>
<comment type="caution">
    <text evidence="1">The sequence shown here is derived from an EMBL/GenBank/DDBJ whole genome shotgun (WGS) entry which is preliminary data.</text>
</comment>
<name>A0ABT6X7U6_9BURK</name>
<sequence length="144" mass="16484">MSWLLAVLSAVALLAWRELSQNKGFLEIMALMCWLISVTTAMVLAKRDFLSEGQLLWDGQGWHWQDLQRHEHPVHVHVLLDTGHSLFVVCQGLNAPVRAPLRRQFALLHRATMPLSWHGFRCAVYSRPMGDARPELRRASPLKI</sequence>
<evidence type="ECO:0000313" key="1">
    <source>
        <dbReference type="EMBL" id="MDI9234190.1"/>
    </source>
</evidence>
<keyword evidence="2" id="KW-1185">Reference proteome</keyword>
<protein>
    <submittedName>
        <fullName evidence="1">Uncharacterized protein</fullName>
    </submittedName>
</protein>
<dbReference type="Proteomes" id="UP001431902">
    <property type="component" value="Unassembled WGS sequence"/>
</dbReference>
<accession>A0ABT6X7U6</accession>
<dbReference type="EMBL" id="JASGBH010000007">
    <property type="protein sequence ID" value="MDI9234190.1"/>
    <property type="molecule type" value="Genomic_DNA"/>
</dbReference>
<gene>
    <name evidence="1" type="ORF">QLQ16_10120</name>
</gene>